<sequence>MCLAIWLISMCLPWTFADPSMYTLEFCKCPCQVYRVSCRYCASCYACAYENKNARHIMGAGRYYKGIGLCLAVYFCVCANPCQTFCHACANPCQIFCHACVMPLPNVCVCTYVYAYKKAQVQNFRHGQLPGLQNPSIQLCNLNFY</sequence>
<dbReference type="AlphaFoldDB" id="A0A397VAC5"/>
<feature type="signal peptide" evidence="1">
    <location>
        <begin position="1"/>
        <end position="17"/>
    </location>
</feature>
<dbReference type="EMBL" id="QKWP01000502">
    <property type="protein sequence ID" value="RIB18992.1"/>
    <property type="molecule type" value="Genomic_DNA"/>
</dbReference>
<feature type="chain" id="PRO_5017310808" evidence="1">
    <location>
        <begin position="18"/>
        <end position="145"/>
    </location>
</feature>
<dbReference type="Proteomes" id="UP000266673">
    <property type="component" value="Unassembled WGS sequence"/>
</dbReference>
<name>A0A397VAC5_9GLOM</name>
<reference evidence="2 3" key="1">
    <citation type="submission" date="2018-06" db="EMBL/GenBank/DDBJ databases">
        <title>Comparative genomics reveals the genomic features of Rhizophagus irregularis, R. cerebriforme, R. diaphanum and Gigaspora rosea, and their symbiotic lifestyle signature.</title>
        <authorList>
            <person name="Morin E."/>
            <person name="San Clemente H."/>
            <person name="Chen E.C.H."/>
            <person name="De La Providencia I."/>
            <person name="Hainaut M."/>
            <person name="Kuo A."/>
            <person name="Kohler A."/>
            <person name="Murat C."/>
            <person name="Tang N."/>
            <person name="Roy S."/>
            <person name="Loubradou J."/>
            <person name="Henrissat B."/>
            <person name="Grigoriev I.V."/>
            <person name="Corradi N."/>
            <person name="Roux C."/>
            <person name="Martin F.M."/>
        </authorList>
    </citation>
    <scope>NUCLEOTIDE SEQUENCE [LARGE SCALE GENOMIC DNA]</scope>
    <source>
        <strain evidence="2 3">DAOM 194757</strain>
    </source>
</reference>
<comment type="caution">
    <text evidence="2">The sequence shown here is derived from an EMBL/GenBank/DDBJ whole genome shotgun (WGS) entry which is preliminary data.</text>
</comment>
<keyword evidence="3" id="KW-1185">Reference proteome</keyword>
<proteinExistence type="predicted"/>
<evidence type="ECO:0000313" key="3">
    <source>
        <dbReference type="Proteomes" id="UP000266673"/>
    </source>
</evidence>
<protein>
    <submittedName>
        <fullName evidence="2">Uncharacterized protein</fullName>
    </submittedName>
</protein>
<accession>A0A397VAC5</accession>
<keyword evidence="1" id="KW-0732">Signal</keyword>
<gene>
    <name evidence="2" type="ORF">C2G38_1303147</name>
</gene>
<evidence type="ECO:0000256" key="1">
    <source>
        <dbReference type="SAM" id="SignalP"/>
    </source>
</evidence>
<evidence type="ECO:0000313" key="2">
    <source>
        <dbReference type="EMBL" id="RIB18992.1"/>
    </source>
</evidence>
<organism evidence="2 3">
    <name type="scientific">Gigaspora rosea</name>
    <dbReference type="NCBI Taxonomy" id="44941"/>
    <lineage>
        <taxon>Eukaryota</taxon>
        <taxon>Fungi</taxon>
        <taxon>Fungi incertae sedis</taxon>
        <taxon>Mucoromycota</taxon>
        <taxon>Glomeromycotina</taxon>
        <taxon>Glomeromycetes</taxon>
        <taxon>Diversisporales</taxon>
        <taxon>Gigasporaceae</taxon>
        <taxon>Gigaspora</taxon>
    </lineage>
</organism>